<gene>
    <name evidence="2" type="ORF">GCM10010185_08290</name>
</gene>
<reference evidence="2" key="2">
    <citation type="submission" date="2020-09" db="EMBL/GenBank/DDBJ databases">
        <authorList>
            <person name="Sun Q."/>
            <person name="Ohkuma M."/>
        </authorList>
    </citation>
    <scope>NUCLEOTIDE SEQUENCE</scope>
    <source>
        <strain evidence="2">JCM 3313</strain>
    </source>
</reference>
<organism evidence="2 3">
    <name type="scientific">Saccharothrix coeruleofusca</name>
    <dbReference type="NCBI Taxonomy" id="33919"/>
    <lineage>
        <taxon>Bacteria</taxon>
        <taxon>Bacillati</taxon>
        <taxon>Actinomycetota</taxon>
        <taxon>Actinomycetes</taxon>
        <taxon>Pseudonocardiales</taxon>
        <taxon>Pseudonocardiaceae</taxon>
        <taxon>Saccharothrix</taxon>
    </lineage>
</organism>
<dbReference type="Proteomes" id="UP000639606">
    <property type="component" value="Unassembled WGS sequence"/>
</dbReference>
<proteinExistence type="predicted"/>
<comment type="caution">
    <text evidence="2">The sequence shown here is derived from an EMBL/GenBank/DDBJ whole genome shotgun (WGS) entry which is preliminary data.</text>
</comment>
<protein>
    <submittedName>
        <fullName evidence="2">DUF397 domain-containing protein</fullName>
    </submittedName>
</protein>
<dbReference type="InterPro" id="IPR007278">
    <property type="entry name" value="DUF397"/>
</dbReference>
<dbReference type="EMBL" id="BMRG01000001">
    <property type="protein sequence ID" value="GGP39100.1"/>
    <property type="molecule type" value="Genomic_DNA"/>
</dbReference>
<dbReference type="Pfam" id="PF04149">
    <property type="entry name" value="DUF397"/>
    <property type="match status" value="1"/>
</dbReference>
<dbReference type="AlphaFoldDB" id="A0A918AK21"/>
<dbReference type="RefSeq" id="WP_189221630.1">
    <property type="nucleotide sequence ID" value="NZ_BMRG01000001.1"/>
</dbReference>
<sequence>MVDRDTGWFKSSYSSGGSNACVEVRITDAGVGVRDSKNPTGPHLTLKPKAWTGFIEGLTK</sequence>
<reference evidence="2" key="1">
    <citation type="journal article" date="2014" name="Int. J. Syst. Evol. Microbiol.">
        <title>Complete genome sequence of Corynebacterium casei LMG S-19264T (=DSM 44701T), isolated from a smear-ripened cheese.</title>
        <authorList>
            <consortium name="US DOE Joint Genome Institute (JGI-PGF)"/>
            <person name="Walter F."/>
            <person name="Albersmeier A."/>
            <person name="Kalinowski J."/>
            <person name="Ruckert C."/>
        </authorList>
    </citation>
    <scope>NUCLEOTIDE SEQUENCE</scope>
    <source>
        <strain evidence="2">JCM 3313</strain>
    </source>
</reference>
<evidence type="ECO:0000259" key="1">
    <source>
        <dbReference type="Pfam" id="PF04149"/>
    </source>
</evidence>
<evidence type="ECO:0000313" key="3">
    <source>
        <dbReference type="Proteomes" id="UP000639606"/>
    </source>
</evidence>
<accession>A0A918AK21</accession>
<keyword evidence="3" id="KW-1185">Reference proteome</keyword>
<evidence type="ECO:0000313" key="2">
    <source>
        <dbReference type="EMBL" id="GGP39100.1"/>
    </source>
</evidence>
<name>A0A918AK21_9PSEU</name>
<feature type="domain" description="DUF397" evidence="1">
    <location>
        <begin position="7"/>
        <end position="58"/>
    </location>
</feature>